<dbReference type="InterPro" id="IPR044810">
    <property type="entry name" value="WRKY_plant"/>
</dbReference>
<feature type="compositionally biased region" description="Basic and acidic residues" evidence="7">
    <location>
        <begin position="376"/>
        <end position="393"/>
    </location>
</feature>
<sequence length="591" mass="65112">MSSSVAGLDNLSPNSTFSFSNLMSSSCSSPITDFLTPYYTTCDENNTSRSDKEEKANTGSWAFLDNLTGGNYDSDEGVGVPKFKSLAPPQLPFSPAPASPPFLAAITNTNSTTAPGAAPFSPSMFLDSPLLFPNSNNFSSPTVGALNGEGFNWASYNSTSNNNQQRSVRQDESSKNNQQNYHDFSFLSRSVPTTTDISTESSWSLQESTTNHQNEIKSSTVTTTITNTNPAAALQPNNQRGSCPPQFMRATKRSDDGYNWRKYGQKQVKGSENPRSYFKCSYPNCQTKKKVERSVVDGHITEIVYKGSHNHPKPLPRKSSSISHEIGSSSDTNVMINNNCSQMEYSMVNITPETTSSVSLEDDDLDHNSSAMSKPRTREDDMETDAKRWKGENETEEMSAYGSRAVREPRIVVQTTSEIDILDDGYRWRKYGQKVVKGNPNPRSYYKCTSSGCPVRKHIERASQDLRAVITTYEGKHNHDVPAARGSNYNNINRVPNISPSIVPPVRPSAISHQQYNGSTNNSLLSGQSQVYTLQMLQSGTTTDGTNYGYSSGFGNNPSGSFINQMQKNGGIYSRAKEEQTDNPFLEALLH</sequence>
<feature type="region of interest" description="Disordered" evidence="7">
    <location>
        <begin position="156"/>
        <end position="219"/>
    </location>
</feature>
<dbReference type="GO" id="GO:0005634">
    <property type="term" value="C:nucleus"/>
    <property type="evidence" value="ECO:0007669"/>
    <property type="project" value="UniProtKB-SubCell"/>
</dbReference>
<evidence type="ECO:0000256" key="2">
    <source>
        <dbReference type="ARBA" id="ARBA00022737"/>
    </source>
</evidence>
<proteinExistence type="evidence at transcript level"/>
<keyword evidence="6" id="KW-0539">Nucleus</keyword>
<dbReference type="GO" id="GO:0003700">
    <property type="term" value="F:DNA-binding transcription factor activity"/>
    <property type="evidence" value="ECO:0007669"/>
    <property type="project" value="InterPro"/>
</dbReference>
<feature type="domain" description="WRKY" evidence="8">
    <location>
        <begin position="249"/>
        <end position="314"/>
    </location>
</feature>
<dbReference type="PROSITE" id="PS50811">
    <property type="entry name" value="WRKY"/>
    <property type="match status" value="2"/>
</dbReference>
<dbReference type="FunFam" id="2.20.25.80:FF:000006">
    <property type="entry name" value="WRKY transcription factor"/>
    <property type="match status" value="1"/>
</dbReference>
<dbReference type="GO" id="GO:0043565">
    <property type="term" value="F:sequence-specific DNA binding"/>
    <property type="evidence" value="ECO:0007669"/>
    <property type="project" value="InterPro"/>
</dbReference>
<dbReference type="SMART" id="SM00774">
    <property type="entry name" value="WRKY"/>
    <property type="match status" value="2"/>
</dbReference>
<comment type="subcellular location">
    <subcellularLocation>
        <location evidence="1">Nucleus</location>
    </subcellularLocation>
</comment>
<evidence type="ECO:0000259" key="8">
    <source>
        <dbReference type="PROSITE" id="PS50811"/>
    </source>
</evidence>
<feature type="compositionally biased region" description="Low complexity" evidence="7">
    <location>
        <begin position="319"/>
        <end position="330"/>
    </location>
</feature>
<dbReference type="Pfam" id="PF03106">
    <property type="entry name" value="WRKY"/>
    <property type="match status" value="2"/>
</dbReference>
<organism evidence="9">
    <name type="scientific">Reaumuria trigyna</name>
    <dbReference type="NCBI Taxonomy" id="1091135"/>
    <lineage>
        <taxon>Eukaryota</taxon>
        <taxon>Viridiplantae</taxon>
        <taxon>Streptophyta</taxon>
        <taxon>Embryophyta</taxon>
        <taxon>Tracheophyta</taxon>
        <taxon>Spermatophyta</taxon>
        <taxon>Magnoliopsida</taxon>
        <taxon>eudicotyledons</taxon>
        <taxon>Gunneridae</taxon>
        <taxon>Pentapetalae</taxon>
        <taxon>Caryophyllales</taxon>
        <taxon>Tamaricaceae</taxon>
        <taxon>Reaumuria</taxon>
    </lineage>
</organism>
<feature type="compositionally biased region" description="Polar residues" evidence="7">
    <location>
        <begin position="175"/>
        <end position="219"/>
    </location>
</feature>
<dbReference type="SUPFAM" id="SSF118290">
    <property type="entry name" value="WRKY DNA-binding domain"/>
    <property type="match status" value="2"/>
</dbReference>
<feature type="compositionally biased region" description="Polar residues" evidence="7">
    <location>
        <begin position="156"/>
        <end position="167"/>
    </location>
</feature>
<dbReference type="EMBL" id="KF421159">
    <property type="protein sequence ID" value="AGZ87837.1"/>
    <property type="molecule type" value="mRNA"/>
</dbReference>
<dbReference type="PANTHER" id="PTHR31221:SF342">
    <property type="entry name" value="WRKY DOMAIN-CONTAINING PROTEIN"/>
    <property type="match status" value="1"/>
</dbReference>
<keyword evidence="2" id="KW-0677">Repeat</keyword>
<feature type="region of interest" description="Disordered" evidence="7">
    <location>
        <begin position="356"/>
        <end position="402"/>
    </location>
</feature>
<dbReference type="AlphaFoldDB" id="U5YCI6"/>
<evidence type="ECO:0000313" key="9">
    <source>
        <dbReference type="EMBL" id="AGZ87837.1"/>
    </source>
</evidence>
<evidence type="ECO:0000256" key="6">
    <source>
        <dbReference type="ARBA" id="ARBA00023242"/>
    </source>
</evidence>
<dbReference type="Gene3D" id="2.20.25.80">
    <property type="entry name" value="WRKY domain"/>
    <property type="match status" value="2"/>
</dbReference>
<dbReference type="FunFam" id="2.20.25.80:FF:000001">
    <property type="entry name" value="WRKY transcription factor 33"/>
    <property type="match status" value="1"/>
</dbReference>
<keyword evidence="4" id="KW-0238">DNA-binding</keyword>
<dbReference type="PANTHER" id="PTHR31221">
    <property type="entry name" value="WRKY TRANSCRIPTION FACTOR PROTEIN 1-RELATED"/>
    <property type="match status" value="1"/>
</dbReference>
<name>U5YCI6_9CARY</name>
<protein>
    <submittedName>
        <fullName evidence="9">WRKY33-2_1</fullName>
    </submittedName>
</protein>
<reference evidence="9" key="1">
    <citation type="submission" date="2013-07" db="EMBL/GenBank/DDBJ databases">
        <title>Cloning and expression analysis of two WRKY transcription factors from the rare recretohalophyte Reaumuria trigyna.</title>
        <authorList>
            <person name="Wang J."/>
        </authorList>
    </citation>
    <scope>NUCLEOTIDE SEQUENCE</scope>
</reference>
<evidence type="ECO:0000256" key="4">
    <source>
        <dbReference type="ARBA" id="ARBA00023125"/>
    </source>
</evidence>
<evidence type="ECO:0000256" key="5">
    <source>
        <dbReference type="ARBA" id="ARBA00023163"/>
    </source>
</evidence>
<dbReference type="InterPro" id="IPR003657">
    <property type="entry name" value="WRKY_dom"/>
</dbReference>
<keyword evidence="5" id="KW-0804">Transcription</keyword>
<keyword evidence="3" id="KW-0805">Transcription regulation</keyword>
<dbReference type="InterPro" id="IPR036576">
    <property type="entry name" value="WRKY_dom_sf"/>
</dbReference>
<accession>U5YCI6</accession>
<evidence type="ECO:0000256" key="3">
    <source>
        <dbReference type="ARBA" id="ARBA00023015"/>
    </source>
</evidence>
<evidence type="ECO:0000256" key="1">
    <source>
        <dbReference type="ARBA" id="ARBA00004123"/>
    </source>
</evidence>
<feature type="domain" description="WRKY" evidence="8">
    <location>
        <begin position="417"/>
        <end position="482"/>
    </location>
</feature>
<feature type="region of interest" description="Disordered" evidence="7">
    <location>
        <begin position="306"/>
        <end position="330"/>
    </location>
</feature>
<evidence type="ECO:0000256" key="7">
    <source>
        <dbReference type="SAM" id="MobiDB-lite"/>
    </source>
</evidence>